<evidence type="ECO:0000256" key="1">
    <source>
        <dbReference type="SAM" id="MobiDB-lite"/>
    </source>
</evidence>
<comment type="caution">
    <text evidence="2">The sequence shown here is derived from an EMBL/GenBank/DDBJ whole genome shotgun (WGS) entry which is preliminary data.</text>
</comment>
<dbReference type="Proteomes" id="UP000663881">
    <property type="component" value="Unassembled WGS sequence"/>
</dbReference>
<dbReference type="EMBL" id="CAJOAY010023863">
    <property type="protein sequence ID" value="CAF4369806.1"/>
    <property type="molecule type" value="Genomic_DNA"/>
</dbReference>
<name>A0A820MC54_9BILA</name>
<feature type="compositionally biased region" description="Polar residues" evidence="1">
    <location>
        <begin position="20"/>
        <end position="29"/>
    </location>
</feature>
<feature type="non-terminal residue" evidence="2">
    <location>
        <position position="29"/>
    </location>
</feature>
<sequence>MPAHGDPHSDLYATVHKNRSQQIQPATWD</sequence>
<feature type="region of interest" description="Disordered" evidence="1">
    <location>
        <begin position="1"/>
        <end position="29"/>
    </location>
</feature>
<proteinExistence type="predicted"/>
<reference evidence="2" key="1">
    <citation type="submission" date="2021-02" db="EMBL/GenBank/DDBJ databases">
        <authorList>
            <person name="Nowell W R."/>
        </authorList>
    </citation>
    <scope>NUCLEOTIDE SEQUENCE</scope>
</reference>
<evidence type="ECO:0000313" key="2">
    <source>
        <dbReference type="EMBL" id="CAF4369806.1"/>
    </source>
</evidence>
<dbReference type="AlphaFoldDB" id="A0A820MC54"/>
<organism evidence="2 3">
    <name type="scientific">Adineta steineri</name>
    <dbReference type="NCBI Taxonomy" id="433720"/>
    <lineage>
        <taxon>Eukaryota</taxon>
        <taxon>Metazoa</taxon>
        <taxon>Spiralia</taxon>
        <taxon>Gnathifera</taxon>
        <taxon>Rotifera</taxon>
        <taxon>Eurotatoria</taxon>
        <taxon>Bdelloidea</taxon>
        <taxon>Adinetida</taxon>
        <taxon>Adinetidae</taxon>
        <taxon>Adineta</taxon>
    </lineage>
</organism>
<evidence type="ECO:0000313" key="3">
    <source>
        <dbReference type="Proteomes" id="UP000663881"/>
    </source>
</evidence>
<gene>
    <name evidence="2" type="ORF">OKA104_LOCUS49775</name>
</gene>
<protein>
    <submittedName>
        <fullName evidence="2">Uncharacterized protein</fullName>
    </submittedName>
</protein>
<accession>A0A820MC54</accession>